<dbReference type="InterPro" id="IPR035979">
    <property type="entry name" value="RBD_domain_sf"/>
</dbReference>
<proteinExistence type="predicted"/>
<dbReference type="AlphaFoldDB" id="A0A875S2K3"/>
<feature type="domain" description="RRM" evidence="6">
    <location>
        <begin position="274"/>
        <end position="347"/>
    </location>
</feature>
<dbReference type="Proteomes" id="UP000662931">
    <property type="component" value="Chromosome 1"/>
</dbReference>
<name>A0A875S2K3_EENNA</name>
<organism evidence="7 8">
    <name type="scientific">Eeniella nana</name>
    <name type="common">Yeast</name>
    <name type="synonym">Brettanomyces nanus</name>
    <dbReference type="NCBI Taxonomy" id="13502"/>
    <lineage>
        <taxon>Eukaryota</taxon>
        <taxon>Fungi</taxon>
        <taxon>Dikarya</taxon>
        <taxon>Ascomycota</taxon>
        <taxon>Saccharomycotina</taxon>
        <taxon>Pichiomycetes</taxon>
        <taxon>Pichiales</taxon>
        <taxon>Pichiaceae</taxon>
        <taxon>Brettanomyces</taxon>
    </lineage>
</organism>
<keyword evidence="8" id="KW-1185">Reference proteome</keyword>
<dbReference type="SUPFAM" id="SSF54928">
    <property type="entry name" value="RNA-binding domain, RBD"/>
    <property type="match status" value="1"/>
</dbReference>
<evidence type="ECO:0000256" key="2">
    <source>
        <dbReference type="ARBA" id="ARBA00022884"/>
    </source>
</evidence>
<dbReference type="GO" id="GO:0006397">
    <property type="term" value="P:mRNA processing"/>
    <property type="evidence" value="ECO:0007669"/>
    <property type="project" value="UniProtKB-KW"/>
</dbReference>
<dbReference type="PROSITE" id="PS50102">
    <property type="entry name" value="RRM"/>
    <property type="match status" value="1"/>
</dbReference>
<evidence type="ECO:0000256" key="1">
    <source>
        <dbReference type="ARBA" id="ARBA00022664"/>
    </source>
</evidence>
<reference evidence="7" key="1">
    <citation type="submission" date="2020-10" db="EMBL/GenBank/DDBJ databases">
        <authorList>
            <person name="Roach M.J.R."/>
        </authorList>
    </citation>
    <scope>NUCLEOTIDE SEQUENCE</scope>
    <source>
        <strain evidence="7">CBS 1945</strain>
    </source>
</reference>
<gene>
    <name evidence="7" type="ORF">FOA43_000886</name>
</gene>
<accession>A0A875S2K3</accession>
<protein>
    <recommendedName>
        <fullName evidence="6">RRM domain-containing protein</fullName>
    </recommendedName>
</protein>
<keyword evidence="1" id="KW-0507">mRNA processing</keyword>
<evidence type="ECO:0000259" key="6">
    <source>
        <dbReference type="PROSITE" id="PS50102"/>
    </source>
</evidence>
<dbReference type="GO" id="GO:0003723">
    <property type="term" value="F:RNA binding"/>
    <property type="evidence" value="ECO:0007669"/>
    <property type="project" value="UniProtKB-UniRule"/>
</dbReference>
<dbReference type="GO" id="GO:0008380">
    <property type="term" value="P:RNA splicing"/>
    <property type="evidence" value="ECO:0007669"/>
    <property type="project" value="UniProtKB-KW"/>
</dbReference>
<dbReference type="InterPro" id="IPR012677">
    <property type="entry name" value="Nucleotide-bd_a/b_plait_sf"/>
</dbReference>
<dbReference type="Gene3D" id="3.30.70.330">
    <property type="match status" value="3"/>
</dbReference>
<sequence length="492" mass="55995">MDSHNHKDASEISGSSRGLGEIERSQDSRGGVSRYGRRDRDVIGPRGPSSFANHRRSGYERSRYEHRSGRARRRYHSDGVPPGTALLSELRPKDSLWDKVAKGYQKIDAEVARQSGLFPSPTSEATRFDDPEKEKAFIRGKLEEYHSARASKLKLLAHNSINSRRLILSGVDFDEFSQEKLQKILQGFLASTVIPEIEANDYDLRTRRAGDFMVIEATKSVVATALLVLSDDDSLAEMNHKSFHLQRPNEYIASDLFLPSYSADVGESIVETSHLLCLRKLPEGVDREQIQQLLCKYGQLDSLVVLLDKITYESKGSAFFSYKLTKLPGKELLAKLNEESIDSNKLECFKPCVNEKYGYYQSIVLDSVTLLDYSLHQNKKISVHGESKVLKFFNCMSLAELLNEVECKFIEDTFRKRCEVYGTVKQFRLMKPQNGFSRGLYEMKPEFGKFYVEFDTLKEAIECATKLSGSKFRGRVAYGTYYDEDDFKKGIL</sequence>
<evidence type="ECO:0000313" key="7">
    <source>
        <dbReference type="EMBL" id="QPG73574.1"/>
    </source>
</evidence>
<evidence type="ECO:0000256" key="4">
    <source>
        <dbReference type="PROSITE-ProRule" id="PRU00176"/>
    </source>
</evidence>
<dbReference type="EMBL" id="CP064812">
    <property type="protein sequence ID" value="QPG73574.1"/>
    <property type="molecule type" value="Genomic_DNA"/>
</dbReference>
<dbReference type="PANTHER" id="PTHR23139">
    <property type="entry name" value="RNA-BINDING PROTEIN"/>
    <property type="match status" value="1"/>
</dbReference>
<dbReference type="KEGG" id="bnn:FOA43_000886"/>
<evidence type="ECO:0000256" key="5">
    <source>
        <dbReference type="SAM" id="MobiDB-lite"/>
    </source>
</evidence>
<keyword evidence="3" id="KW-0508">mRNA splicing</keyword>
<dbReference type="GeneID" id="62194287"/>
<feature type="region of interest" description="Disordered" evidence="5">
    <location>
        <begin position="1"/>
        <end position="85"/>
    </location>
</feature>
<dbReference type="OrthoDB" id="10266058at2759"/>
<evidence type="ECO:0000313" key="8">
    <source>
        <dbReference type="Proteomes" id="UP000662931"/>
    </source>
</evidence>
<dbReference type="RefSeq" id="XP_038777139.1">
    <property type="nucleotide sequence ID" value="XM_038921211.1"/>
</dbReference>
<evidence type="ECO:0000256" key="3">
    <source>
        <dbReference type="ARBA" id="ARBA00023187"/>
    </source>
</evidence>
<keyword evidence="2 4" id="KW-0694">RNA-binding</keyword>
<feature type="compositionally biased region" description="Basic and acidic residues" evidence="5">
    <location>
        <begin position="1"/>
        <end position="10"/>
    </location>
</feature>
<feature type="compositionally biased region" description="Basic and acidic residues" evidence="5">
    <location>
        <begin position="57"/>
        <end position="68"/>
    </location>
</feature>
<dbReference type="InterPro" id="IPR000504">
    <property type="entry name" value="RRM_dom"/>
</dbReference>